<reference evidence="1" key="1">
    <citation type="submission" date="2013-12" db="EMBL/GenBank/DDBJ databases">
        <title>The Genome Sequence of Aphanomyces invadans NJM9701.</title>
        <authorList>
            <consortium name="The Broad Institute Genomics Platform"/>
            <person name="Russ C."/>
            <person name="Tyler B."/>
            <person name="van West P."/>
            <person name="Dieguez-Uribeondo J."/>
            <person name="Young S.K."/>
            <person name="Zeng Q."/>
            <person name="Gargeya S."/>
            <person name="Fitzgerald M."/>
            <person name="Abouelleil A."/>
            <person name="Alvarado L."/>
            <person name="Chapman S.B."/>
            <person name="Gainer-Dewar J."/>
            <person name="Goldberg J."/>
            <person name="Griggs A."/>
            <person name="Gujja S."/>
            <person name="Hansen M."/>
            <person name="Howarth C."/>
            <person name="Imamovic A."/>
            <person name="Ireland A."/>
            <person name="Larimer J."/>
            <person name="McCowan C."/>
            <person name="Murphy C."/>
            <person name="Pearson M."/>
            <person name="Poon T.W."/>
            <person name="Priest M."/>
            <person name="Roberts A."/>
            <person name="Saif S."/>
            <person name="Shea T."/>
            <person name="Sykes S."/>
            <person name="Wortman J."/>
            <person name="Nusbaum C."/>
            <person name="Birren B."/>
        </authorList>
    </citation>
    <scope>NUCLEOTIDE SEQUENCE [LARGE SCALE GENOMIC DNA]</scope>
    <source>
        <strain evidence="1">NJM9701</strain>
    </source>
</reference>
<accession>A0A024TDG2</accession>
<dbReference type="AlphaFoldDB" id="A0A024TDG2"/>
<dbReference type="GeneID" id="20090609"/>
<name>A0A024TDG2_9STRA</name>
<dbReference type="EMBL" id="KI914004">
    <property type="protein sequence ID" value="ETV92034.1"/>
    <property type="molecule type" value="Genomic_DNA"/>
</dbReference>
<protein>
    <submittedName>
        <fullName evidence="1">Uncharacterized protein</fullName>
    </submittedName>
</protein>
<dbReference type="VEuPathDB" id="FungiDB:H310_13559"/>
<proteinExistence type="predicted"/>
<gene>
    <name evidence="1" type="ORF">H310_13559</name>
</gene>
<evidence type="ECO:0000313" key="1">
    <source>
        <dbReference type="EMBL" id="ETV92034.1"/>
    </source>
</evidence>
<dbReference type="RefSeq" id="XP_008879331.1">
    <property type="nucleotide sequence ID" value="XM_008881109.1"/>
</dbReference>
<organism evidence="1">
    <name type="scientific">Aphanomyces invadans</name>
    <dbReference type="NCBI Taxonomy" id="157072"/>
    <lineage>
        <taxon>Eukaryota</taxon>
        <taxon>Sar</taxon>
        <taxon>Stramenopiles</taxon>
        <taxon>Oomycota</taxon>
        <taxon>Saprolegniomycetes</taxon>
        <taxon>Saprolegniales</taxon>
        <taxon>Verrucalvaceae</taxon>
        <taxon>Aphanomyces</taxon>
    </lineage>
</organism>
<sequence length="122" mass="13592">MNEEPGRMDCIGPGAFIVRHSICVHDMPQRTGVDFGSNWIGVPGVRAVRSSRNTLHVHNAPPPTSSRRDMAYRVLLSTPKRVAHGIVEGPVFLHDTIRGGTWTMWSTLRGQLACLWQHMHDG</sequence>